<feature type="compositionally biased region" description="Polar residues" evidence="1">
    <location>
        <begin position="800"/>
        <end position="831"/>
    </location>
</feature>
<accession>S8BP38</accession>
<protein>
    <submittedName>
        <fullName evidence="4">Uncharacterized protein</fullName>
    </submittedName>
</protein>
<evidence type="ECO:0000259" key="2">
    <source>
        <dbReference type="Pfam" id="PF13254"/>
    </source>
</evidence>
<name>S8BP38_DACHA</name>
<feature type="compositionally biased region" description="Polar residues" evidence="1">
    <location>
        <begin position="1130"/>
        <end position="1143"/>
    </location>
</feature>
<feature type="compositionally biased region" description="Basic and acidic residues" evidence="1">
    <location>
        <begin position="235"/>
        <end position="250"/>
    </location>
</feature>
<dbReference type="OrthoDB" id="6375767at2759"/>
<feature type="domain" description="DUF4045" evidence="2">
    <location>
        <begin position="759"/>
        <end position="803"/>
    </location>
</feature>
<evidence type="ECO:0000259" key="3">
    <source>
        <dbReference type="Pfam" id="PF25480"/>
    </source>
</evidence>
<feature type="compositionally biased region" description="Low complexity" evidence="1">
    <location>
        <begin position="937"/>
        <end position="947"/>
    </location>
</feature>
<dbReference type="Gene3D" id="3.40.20.10">
    <property type="entry name" value="Severin"/>
    <property type="match status" value="3"/>
</dbReference>
<dbReference type="EMBL" id="AQGS01000254">
    <property type="protein sequence ID" value="EPS41273.1"/>
    <property type="molecule type" value="Genomic_DNA"/>
</dbReference>
<dbReference type="GO" id="GO:0008154">
    <property type="term" value="P:actin polymerization or depolymerization"/>
    <property type="evidence" value="ECO:0007669"/>
    <property type="project" value="TreeGrafter"/>
</dbReference>
<feature type="compositionally biased region" description="Basic and acidic residues" evidence="1">
    <location>
        <begin position="834"/>
        <end position="843"/>
    </location>
</feature>
<dbReference type="GO" id="GO:0005737">
    <property type="term" value="C:cytoplasm"/>
    <property type="evidence" value="ECO:0007669"/>
    <property type="project" value="TreeGrafter"/>
</dbReference>
<feature type="compositionally biased region" description="Basic and acidic residues" evidence="1">
    <location>
        <begin position="613"/>
        <end position="622"/>
    </location>
</feature>
<dbReference type="GO" id="GO:0051016">
    <property type="term" value="P:barbed-end actin filament capping"/>
    <property type="evidence" value="ECO:0007669"/>
    <property type="project" value="TreeGrafter"/>
</dbReference>
<dbReference type="Pfam" id="PF13254">
    <property type="entry name" value="DUF4045"/>
    <property type="match status" value="2"/>
</dbReference>
<feature type="compositionally biased region" description="Basic residues" evidence="1">
    <location>
        <begin position="925"/>
        <end position="936"/>
    </location>
</feature>
<dbReference type="PANTHER" id="PTHR11977">
    <property type="entry name" value="VILLIN"/>
    <property type="match status" value="1"/>
</dbReference>
<sequence>MDPPSEADDNQVTEFLQRIRELDEQRDREDEERTRKLEEDILARREARQRLRAERARSLSPEKLTPLGTPLSYKSKVADSSPITRPAEESPLAYKSTVPPAAVKPAQDTAQESDRNDAFQRLTGESRPLPTPPAKPATISTPSLKTASHTFSPSPASVSGSTRRPFNRGGQPLSWQQRRPQSVAFGERSSFTPSSFSRGSSVAGDDNESDAGSEISREQIAKNLGSKDPSYFRQTPERGFKSAALRKDAEDNFASSGRMALPGMSERTPEAPRPTSSMSNASASTTFSTPTQSRTFPKHSFLDSLPDEKPLSASETTPILKTQSSVSKAHQQIEASFSGLSLQGEESSPMPSTYTMPTSGRTSPDKMIRPASPTKGIGGFVSSAMLKREASMRKVPTGTPTGSLSKAGGSMSDKDWAASIRRERGLSTLSRGSTPGLDDKDGEERRGRETSPTESVVSTMTTSTDGWRGRPEATPPASPSKTMNPRRWSPTKSSWLESALQKDIAPIVGSQPPMFSPSRDNSQRSPTREKSIRNAKDAAAIREERARARMAANAVPRKMSVDSQASDQPRFDSGFMRPAVQPKSAILSKRPLSEIFTPPSSMDFAAPSEPTVAEEHFGEPMKMDAPSSIPRPVPPAKPSLPDKPVNGNDIKDKPPVKSKPVFERVTSTTAPIDPRAAREASLREKAQAKKDGVPFLDARARLNPSKTQNYKPPDELKGTILAGKSALQDRGGPQNYRPPNELKETVLAAKASLQDRGGPQNYRPPNELKETVMAARGNLLPSSGPQKYQAPDPLKATVSVARSQLRPSSPTKNSPNVSPTKPTFGRSQTIPVSFDDRDVERSLSPESGDAVFEGKENSMPVVSKQFSAPARIEKPGSNKFADRFNPALAGLISKGLPGMGKPSSSSAVTTKSSESTQGPELTHMTKGRARGPRRRAPAASATPSGSAEPTKPKSTFSPQPRSINPTRRSLGQNGLGGPSSSPAPVTPSRPSTVSIQSYEEEDPQQTPERKDKPPTPAKSPLLRSRSSQLNMRDSLVTPPTNPSTPIAKPRSPLGSRPMEEELPAVKPLFFATPQERSTPRRLPTPPSASVTPSPNAPRPLPQPPLKSKPSFQPEDAEGMVAPSVKDSITRWGSTNSTPETTPQRKGMIKLPSYQDEVAAMESSRVYRSPQAAGSTSSVPSPLRAGTSRVVDDNMLSVVGADAAKYLSQFFTGPVTSPPNGGIDVLPLLESKPKPSGEHVQTLKKQVWEITGINGKKDPVPPGQEHVLYEDGLYMCLHSYMENSGMMASEVFLWSGDRVSLGTVEEAQLSARRLAREYDGRLIVTQQGKEVPRFVEALGGVIITRRGSRARIQQDIPYMLCCRKVPGGIAFDEVDIHFTHLCSGFPYIISTPDRLYLWKGKGASTDELKAARIASFDLANDNEVKQIDEDKEPEFFVDMMGGEPGGQAQAQYWSLKPQHMHYSTRVFLVDHEAPSSAIEIYPFAQADLDPTNIYIVDAFFELYIIVGEQAQNKRLDFQHALLFTQEYSIMAASNEDRPFVPQSNVVLGGAPKELKAVFRRWEDSKTPTAWHPTRSPSVKLTMGLRDAMGMMDF</sequence>
<dbReference type="HOGENOM" id="CLU_001208_0_0_1"/>
<feature type="compositionally biased region" description="Low complexity" evidence="1">
    <location>
        <begin position="188"/>
        <end position="201"/>
    </location>
</feature>
<feature type="compositionally biased region" description="Polar residues" evidence="1">
    <location>
        <begin position="138"/>
        <end position="164"/>
    </location>
</feature>
<organism evidence="4 5">
    <name type="scientific">Dactylellina haptotyla (strain CBS 200.50)</name>
    <name type="common">Nematode-trapping fungus</name>
    <name type="synonym">Monacrosporium haptotylum</name>
    <dbReference type="NCBI Taxonomy" id="1284197"/>
    <lineage>
        <taxon>Eukaryota</taxon>
        <taxon>Fungi</taxon>
        <taxon>Dikarya</taxon>
        <taxon>Ascomycota</taxon>
        <taxon>Pezizomycotina</taxon>
        <taxon>Orbiliomycetes</taxon>
        <taxon>Orbiliales</taxon>
        <taxon>Orbiliaceae</taxon>
        <taxon>Dactylellina</taxon>
    </lineage>
</organism>
<evidence type="ECO:0000313" key="5">
    <source>
        <dbReference type="Proteomes" id="UP000015100"/>
    </source>
</evidence>
<feature type="compositionally biased region" description="Basic and acidic residues" evidence="1">
    <location>
        <begin position="412"/>
        <end position="425"/>
    </location>
</feature>
<feature type="compositionally biased region" description="Basic and acidic residues" evidence="1">
    <location>
        <begin position="675"/>
        <end position="692"/>
    </location>
</feature>
<feature type="region of interest" description="Disordered" evidence="1">
    <location>
        <begin position="18"/>
        <end position="1145"/>
    </location>
</feature>
<dbReference type="InterPro" id="IPR029006">
    <property type="entry name" value="ADF-H/Gelsolin-like_dom_sf"/>
</dbReference>
<dbReference type="PANTHER" id="PTHR11977:SF133">
    <property type="entry name" value="DUF4045 DOMAIN-CONTAINING PROTEIN"/>
    <property type="match status" value="1"/>
</dbReference>
<dbReference type="eggNOG" id="KOG0443">
    <property type="taxonomic scope" value="Eukaryota"/>
</dbReference>
<dbReference type="SMART" id="SM00262">
    <property type="entry name" value="GEL"/>
    <property type="match status" value="3"/>
</dbReference>
<feature type="compositionally biased region" description="Low complexity" evidence="1">
    <location>
        <begin position="275"/>
        <end position="293"/>
    </location>
</feature>
<feature type="compositionally biased region" description="Polar residues" evidence="1">
    <location>
        <begin position="952"/>
        <end position="997"/>
    </location>
</feature>
<feature type="compositionally biased region" description="Basic and acidic residues" evidence="1">
    <location>
        <begin position="18"/>
        <end position="57"/>
    </location>
</feature>
<evidence type="ECO:0000256" key="1">
    <source>
        <dbReference type="SAM" id="MobiDB-lite"/>
    </source>
</evidence>
<gene>
    <name evidence="4" type="ORF">H072_4878</name>
</gene>
<comment type="caution">
    <text evidence="4">The sequence shown here is derived from an EMBL/GenBank/DDBJ whole genome shotgun (WGS) entry which is preliminary data.</text>
</comment>
<feature type="compositionally biased region" description="Basic and acidic residues" evidence="1">
    <location>
        <begin position="871"/>
        <end position="882"/>
    </location>
</feature>
<dbReference type="InterPro" id="IPR025118">
    <property type="entry name" value="DUF4045"/>
</dbReference>
<feature type="compositionally biased region" description="Basic and acidic residues" evidence="1">
    <location>
        <begin position="437"/>
        <end position="451"/>
    </location>
</feature>
<feature type="region of interest" description="Disordered" evidence="1">
    <location>
        <begin position="1165"/>
        <end position="1184"/>
    </location>
</feature>
<keyword evidence="5" id="KW-1185">Reference proteome</keyword>
<feature type="compositionally biased region" description="Pro residues" evidence="1">
    <location>
        <begin position="1094"/>
        <end position="1106"/>
    </location>
</feature>
<dbReference type="GO" id="GO:0005546">
    <property type="term" value="F:phosphatidylinositol-4,5-bisphosphate binding"/>
    <property type="evidence" value="ECO:0007669"/>
    <property type="project" value="TreeGrafter"/>
</dbReference>
<feature type="domain" description="DUF4045" evidence="2">
    <location>
        <begin position="10"/>
        <end position="753"/>
    </location>
</feature>
<feature type="compositionally biased region" description="Polar residues" evidence="1">
    <location>
        <begin position="313"/>
        <end position="362"/>
    </location>
</feature>
<dbReference type="GO" id="GO:0051015">
    <property type="term" value="F:actin filament binding"/>
    <property type="evidence" value="ECO:0007669"/>
    <property type="project" value="InterPro"/>
</dbReference>
<dbReference type="SUPFAM" id="SSF55753">
    <property type="entry name" value="Actin depolymerizing proteins"/>
    <property type="match status" value="3"/>
</dbReference>
<dbReference type="Proteomes" id="UP000015100">
    <property type="component" value="Unassembled WGS sequence"/>
</dbReference>
<dbReference type="OMA" id="AFFEIYV"/>
<feature type="compositionally biased region" description="Low complexity" evidence="1">
    <location>
        <begin position="903"/>
        <end position="916"/>
    </location>
</feature>
<feature type="compositionally biased region" description="Low complexity" evidence="1">
    <location>
        <begin position="452"/>
        <end position="464"/>
    </location>
</feature>
<dbReference type="InterPro" id="IPR007122">
    <property type="entry name" value="Villin/Gelsolin"/>
</dbReference>
<proteinExistence type="predicted"/>
<reference evidence="5" key="2">
    <citation type="submission" date="2013-04" db="EMBL/GenBank/DDBJ databases">
        <title>Genomic mechanisms accounting for the adaptation to parasitism in nematode-trapping fungi.</title>
        <authorList>
            <person name="Ahren D.G."/>
        </authorList>
    </citation>
    <scope>NUCLEOTIDE SEQUENCE [LARGE SCALE GENOMIC DNA]</scope>
    <source>
        <strain evidence="5">CBS 200.50</strain>
    </source>
</reference>
<reference evidence="4 5" key="1">
    <citation type="journal article" date="2013" name="PLoS Genet.">
        <title>Genomic mechanisms accounting for the adaptation to parasitism in nematode-trapping fungi.</title>
        <authorList>
            <person name="Meerupati T."/>
            <person name="Andersson K.M."/>
            <person name="Friman E."/>
            <person name="Kumar D."/>
            <person name="Tunlid A."/>
            <person name="Ahren D."/>
        </authorList>
    </citation>
    <scope>NUCLEOTIDE SEQUENCE [LARGE SCALE GENOMIC DNA]</scope>
    <source>
        <strain evidence="4 5">CBS 200.50</strain>
    </source>
</reference>
<evidence type="ECO:0000313" key="4">
    <source>
        <dbReference type="EMBL" id="EPS41273.1"/>
    </source>
</evidence>
<dbReference type="InterPro" id="IPR057226">
    <property type="entry name" value="DUF7904"/>
</dbReference>
<dbReference type="Pfam" id="PF25480">
    <property type="entry name" value="DUF7904"/>
    <property type="match status" value="1"/>
</dbReference>
<feature type="domain" description="DUF7904" evidence="3">
    <location>
        <begin position="1245"/>
        <end position="1345"/>
    </location>
</feature>
<dbReference type="STRING" id="1284197.S8BP38"/>
<dbReference type="GO" id="GO:0015629">
    <property type="term" value="C:actin cytoskeleton"/>
    <property type="evidence" value="ECO:0007669"/>
    <property type="project" value="TreeGrafter"/>
</dbReference>
<dbReference type="GO" id="GO:0051014">
    <property type="term" value="P:actin filament severing"/>
    <property type="evidence" value="ECO:0007669"/>
    <property type="project" value="TreeGrafter"/>
</dbReference>
<feature type="compositionally biased region" description="Pro residues" evidence="1">
    <location>
        <begin position="629"/>
        <end position="638"/>
    </location>
</feature>
<feature type="compositionally biased region" description="Basic and acidic residues" evidence="1">
    <location>
        <begin position="526"/>
        <end position="547"/>
    </location>
</feature>